<dbReference type="KEGG" id="grc:GI584_06915"/>
<protein>
    <submittedName>
        <fullName evidence="1">Uncharacterized protein</fullName>
    </submittedName>
</protein>
<keyword evidence="2" id="KW-1185">Reference proteome</keyword>
<sequence length="52" mass="5996">MKYIDSLTTTPAAHFPFRGVFPSANFFEQKPLKKVDLQVKRVPQELKWAAFA</sequence>
<name>A0A5Q2TGL2_9BACI</name>
<accession>A0A5Q2TGL2</accession>
<reference evidence="1 2" key="1">
    <citation type="submission" date="2019-11" db="EMBL/GenBank/DDBJ databases">
        <title>Gracilibacillus salitolerans sp. nov., a moderate halophile isolated from a saline soil in northwest China.</title>
        <authorList>
            <person name="Gan L."/>
        </authorList>
    </citation>
    <scope>NUCLEOTIDE SEQUENCE [LARGE SCALE GENOMIC DNA]</scope>
    <source>
        <strain evidence="1 2">SCU50</strain>
    </source>
</reference>
<dbReference type="Proteomes" id="UP000339690">
    <property type="component" value="Chromosome"/>
</dbReference>
<evidence type="ECO:0000313" key="2">
    <source>
        <dbReference type="Proteomes" id="UP000339690"/>
    </source>
</evidence>
<dbReference type="AlphaFoldDB" id="A0A5Q2TGL2"/>
<dbReference type="EMBL" id="CP045915">
    <property type="protein sequence ID" value="QGH33765.1"/>
    <property type="molecule type" value="Genomic_DNA"/>
</dbReference>
<evidence type="ECO:0000313" key="1">
    <source>
        <dbReference type="EMBL" id="QGH33765.1"/>
    </source>
</evidence>
<proteinExistence type="predicted"/>
<gene>
    <name evidence="1" type="ORF">GI584_06915</name>
</gene>
<organism evidence="1 2">
    <name type="scientific">Gracilibacillus salitolerans</name>
    <dbReference type="NCBI Taxonomy" id="2663022"/>
    <lineage>
        <taxon>Bacteria</taxon>
        <taxon>Bacillati</taxon>
        <taxon>Bacillota</taxon>
        <taxon>Bacilli</taxon>
        <taxon>Bacillales</taxon>
        <taxon>Bacillaceae</taxon>
        <taxon>Gracilibacillus</taxon>
    </lineage>
</organism>